<evidence type="ECO:0000256" key="3">
    <source>
        <dbReference type="ARBA" id="ARBA00023242"/>
    </source>
</evidence>
<dbReference type="PANTHER" id="PTHR11225:SF4">
    <property type="entry name" value="NUCLEAR PORE COMPLEX PROTEIN NUP93"/>
    <property type="match status" value="1"/>
</dbReference>
<evidence type="ECO:0000256" key="2">
    <source>
        <dbReference type="ARBA" id="ARBA00010186"/>
    </source>
</evidence>
<keyword evidence="4" id="KW-0813">Transport</keyword>
<evidence type="ECO:0000313" key="5">
    <source>
        <dbReference type="EMBL" id="WFD38088.1"/>
    </source>
</evidence>
<keyword evidence="4" id="KW-0811">Translocation</keyword>
<keyword evidence="4" id="KW-0472">Membrane</keyword>
<dbReference type="GO" id="GO:0016973">
    <property type="term" value="P:poly(A)+ mRNA export from nucleus"/>
    <property type="evidence" value="ECO:0007669"/>
    <property type="project" value="TreeGrafter"/>
</dbReference>
<protein>
    <recommendedName>
        <fullName evidence="4">Nuclear pore protein</fullName>
    </recommendedName>
</protein>
<evidence type="ECO:0000256" key="1">
    <source>
        <dbReference type="ARBA" id="ARBA00004259"/>
    </source>
</evidence>
<comment type="similarity">
    <text evidence="2 4">Belongs to the nucleoporin interacting component (NIC) family.</text>
</comment>
<accession>A0AAF0EVX4</accession>
<keyword evidence="4" id="KW-0653">Protein transport</keyword>
<keyword evidence="3 4" id="KW-0539">Nucleus</keyword>
<dbReference type="GeneID" id="85224685"/>
<evidence type="ECO:0000313" key="6">
    <source>
        <dbReference type="Proteomes" id="UP001217754"/>
    </source>
</evidence>
<keyword evidence="4" id="KW-0906">Nuclear pore complex</keyword>
<reference evidence="5" key="1">
    <citation type="submission" date="2023-03" db="EMBL/GenBank/DDBJ databases">
        <title>Mating type loci evolution in Malassezia.</title>
        <authorList>
            <person name="Coelho M.A."/>
        </authorList>
    </citation>
    <scope>NUCLEOTIDE SEQUENCE</scope>
    <source>
        <strain evidence="5">CBS 9431</strain>
    </source>
</reference>
<organism evidence="5 6">
    <name type="scientific">Malassezia japonica</name>
    <dbReference type="NCBI Taxonomy" id="223818"/>
    <lineage>
        <taxon>Eukaryota</taxon>
        <taxon>Fungi</taxon>
        <taxon>Dikarya</taxon>
        <taxon>Basidiomycota</taxon>
        <taxon>Ustilaginomycotina</taxon>
        <taxon>Malasseziomycetes</taxon>
        <taxon>Malasseziales</taxon>
        <taxon>Malasseziaceae</taxon>
        <taxon>Malassezia</taxon>
    </lineage>
</organism>
<dbReference type="GO" id="GO:0005643">
    <property type="term" value="C:nuclear pore"/>
    <property type="evidence" value="ECO:0007669"/>
    <property type="project" value="UniProtKB-SubCell"/>
</dbReference>
<keyword evidence="6" id="KW-1185">Reference proteome</keyword>
<sequence length="912" mass="101970">MDGFVGQTGAAGHAGLSLSDILQQSRKLTNQLGRDSDLPSIQLGIDQIESQSRKLASKSVRNGNPAADARAHYLLASGGIDAAQLSNAIQHTNIANTFEPLQPVYDTDMEGFIQHEHEQVILSMIEESRRQTLDDFQHKLGDGLHQDWQNQKRRILEELGQHKLDEGDTVSGVPGGLSFRRSTTSMPSVPQSAADEALNASVLHSRIIRYDTVIARLNKARVDHEPIPLIHALMEIVEGIVQEPARKRGLLDAWTVLKYMVHEQGALPKPVQEREYAAAYMDLDAFHSAPGLALRKKWVGGARAYLEAQFAEYMEQVIAASPLQAQRGGVPTVRATVAAFLRAQLRTPQNAWVAGIAREMDQSTDTPLWANLFYLIRSGHASDALRCAHENEASLQRADPSFLAYFKAWIDAEDRQLPKSMREHLMAEYVTRFRSVALDAQDPYHYTLYRLMGRFDTAKKFPQPLVSSTENWLWLQLCMVTESAEGDAQDPTLRTHTLHDLAQKLEKYGEAHFDPKGTRPLHYFQLLLLVGEFEKAIAFLHARAAYQVDVVHFAIALTYYGLLRVPAASETSQFDYLTVVQRAKGPVALIDFAKLIQRYTRLFAQSSPRDAIAYISLLCLNAKCPAPVGGEQVQRCHELVRSLILEAPSSSFVELLGDVRADGTPVPGLIEQHLDALHLGDKREFVRKIVESAAKQCEREQRTTDAILLYNHIGEHDTVISVLNRELGATLMEPVSLSEWQTNVDAGSAATLSAVSSLVTLARGILASYEQHYNYRGAPGLVCQTLLGLKKAVSLYNDNQLLPALQTLEALHLLPLDAEARKDVVSITRKAEEFKTYDENITKNFSDIVLMAMTLLYKLHQELKNSITRSNSGALYEYRSQARALMMWAGMLRFRMSNETYSQLTRLDVYIH</sequence>
<dbReference type="Pfam" id="PF04097">
    <property type="entry name" value="Nic96"/>
    <property type="match status" value="1"/>
</dbReference>
<dbReference type="AlphaFoldDB" id="A0AAF0EVX4"/>
<name>A0AAF0EVX4_9BASI</name>
<dbReference type="GO" id="GO:0017056">
    <property type="term" value="F:structural constituent of nuclear pore"/>
    <property type="evidence" value="ECO:0007669"/>
    <property type="project" value="InterPro"/>
</dbReference>
<dbReference type="Proteomes" id="UP001217754">
    <property type="component" value="Chromosome 1"/>
</dbReference>
<dbReference type="RefSeq" id="XP_060120985.1">
    <property type="nucleotide sequence ID" value="XM_060265002.1"/>
</dbReference>
<dbReference type="EMBL" id="CP119958">
    <property type="protein sequence ID" value="WFD38088.1"/>
    <property type="molecule type" value="Genomic_DNA"/>
</dbReference>
<proteinExistence type="inferred from homology"/>
<dbReference type="PANTHER" id="PTHR11225">
    <property type="entry name" value="NUCLEAR PORE COMPLEX PROTEIN NUP93 NUCLEOPORIN NUP93 DEAD EYE PROTEIN"/>
    <property type="match status" value="1"/>
</dbReference>
<keyword evidence="4" id="KW-0509">mRNA transport</keyword>
<comment type="subcellular location">
    <subcellularLocation>
        <location evidence="1">Nucleus envelope</location>
    </subcellularLocation>
    <subcellularLocation>
        <location evidence="4">Nucleus</location>
        <location evidence="4">Nuclear pore complex</location>
    </subcellularLocation>
</comment>
<gene>
    <name evidence="5" type="primary">NIC96</name>
    <name evidence="5" type="ORF">MJAP1_001036</name>
</gene>
<dbReference type="InterPro" id="IPR007231">
    <property type="entry name" value="Nucleoporin_int_Nup93/Nic96"/>
</dbReference>
<dbReference type="GO" id="GO:0006606">
    <property type="term" value="P:protein import into nucleus"/>
    <property type="evidence" value="ECO:0007669"/>
    <property type="project" value="TreeGrafter"/>
</dbReference>
<evidence type="ECO:0000256" key="4">
    <source>
        <dbReference type="RuleBase" id="RU364035"/>
    </source>
</evidence>